<keyword evidence="4" id="KW-1185">Reference proteome</keyword>
<dbReference type="Gene3D" id="3.90.1150.10">
    <property type="entry name" value="Aspartate Aminotransferase, domain 1"/>
    <property type="match status" value="2"/>
</dbReference>
<dbReference type="InterPro" id="IPR004838">
    <property type="entry name" value="NHTrfase_class1_PyrdxlP-BS"/>
</dbReference>
<dbReference type="GO" id="GO:0030170">
    <property type="term" value="F:pyridoxal phosphate binding"/>
    <property type="evidence" value="ECO:0007669"/>
    <property type="project" value="InterPro"/>
</dbReference>
<dbReference type="InterPro" id="IPR004839">
    <property type="entry name" value="Aminotransferase_I/II_large"/>
</dbReference>
<evidence type="ECO:0000256" key="1">
    <source>
        <dbReference type="RuleBase" id="RU000481"/>
    </source>
</evidence>
<dbReference type="CDD" id="cd00609">
    <property type="entry name" value="AAT_like"/>
    <property type="match status" value="1"/>
</dbReference>
<dbReference type="RefSeq" id="WP_066623172.1">
    <property type="nucleotide sequence ID" value="NZ_FQXL01000016.1"/>
</dbReference>
<dbReference type="Gene3D" id="3.40.640.10">
    <property type="entry name" value="Type I PLP-dependent aspartate aminotransferase-like (Major domain)"/>
    <property type="match status" value="1"/>
</dbReference>
<dbReference type="GO" id="GO:0008483">
    <property type="term" value="F:transaminase activity"/>
    <property type="evidence" value="ECO:0007669"/>
    <property type="project" value="UniProtKB-KW"/>
</dbReference>
<organism evidence="3 4">
    <name type="scientific">Clostridium magnum DSM 2767</name>
    <dbReference type="NCBI Taxonomy" id="1121326"/>
    <lineage>
        <taxon>Bacteria</taxon>
        <taxon>Bacillati</taxon>
        <taxon>Bacillota</taxon>
        <taxon>Clostridia</taxon>
        <taxon>Eubacteriales</taxon>
        <taxon>Clostridiaceae</taxon>
        <taxon>Clostridium</taxon>
    </lineage>
</organism>
<gene>
    <name evidence="3" type="primary">aspC</name>
    <name evidence="3" type="ORF">CLMAG_28440</name>
</gene>
<reference evidence="3 4" key="1">
    <citation type="submission" date="2016-04" db="EMBL/GenBank/DDBJ databases">
        <title>Genome sequence of Clostridium magnum DSM 2767.</title>
        <authorList>
            <person name="Poehlein A."/>
            <person name="Uhlig R."/>
            <person name="Fischer R."/>
            <person name="Bahl H."/>
            <person name="Daniel R."/>
        </authorList>
    </citation>
    <scope>NUCLEOTIDE SEQUENCE [LARGE SCALE GENOMIC DNA]</scope>
    <source>
        <strain evidence="3 4">DSM 2767</strain>
    </source>
</reference>
<dbReference type="STRING" id="1121326.CLMAG_28440"/>
<evidence type="ECO:0000313" key="3">
    <source>
        <dbReference type="EMBL" id="KZL91086.1"/>
    </source>
</evidence>
<dbReference type="EMBL" id="LWAE01000003">
    <property type="protein sequence ID" value="KZL91086.1"/>
    <property type="molecule type" value="Genomic_DNA"/>
</dbReference>
<dbReference type="Pfam" id="PF00155">
    <property type="entry name" value="Aminotran_1_2"/>
    <property type="match status" value="1"/>
</dbReference>
<keyword evidence="1 3" id="KW-0032">Aminotransferase</keyword>
<feature type="domain" description="Aminotransferase class I/classII large" evidence="2">
    <location>
        <begin position="35"/>
        <end position="383"/>
    </location>
</feature>
<dbReference type="SUPFAM" id="SSF53383">
    <property type="entry name" value="PLP-dependent transferases"/>
    <property type="match status" value="1"/>
</dbReference>
<comment type="similarity">
    <text evidence="1">Belongs to the class-I pyridoxal-phosphate-dependent aminotransferase family.</text>
</comment>
<dbReference type="InterPro" id="IPR015421">
    <property type="entry name" value="PyrdxlP-dep_Trfase_major"/>
</dbReference>
<sequence length="395" mass="44080">MFSEKIVDNLSRSSWIRAMFEEGAKLAEKYGADNVYDFSLGNPYAEPPKEVTESLKNYILNDSKGIHRYMNNAGYPEVREKIAKSLQKESGVQLSADNVVMTVGAAGGLNVVLKAILNPGEEVIVFAPYFVEYNFYADNHGGKTVVVPPDVTTFEPDLNAFKKSITPKTKALIINNPNNPTGVIYSEEKLKNIAEILAKKEKEYGTTIFVLSDQPYSEIIYDGAKVPSMLAIFNNSIIVNSFSKSLGLAGERIGYIAASSRINDIHILMDALTFCNRTLGFVNAPGLFQKVVADSLDAKVETEEYKKRRDFLYENLTRLGFECVKPQGAFYLFPKAFIKDDVEFIKRAINHNLLLVPGSGFGCPGYFRISYCVKFDMIERSISAFEKLAEEFNKG</sequence>
<evidence type="ECO:0000313" key="4">
    <source>
        <dbReference type="Proteomes" id="UP000076603"/>
    </source>
</evidence>
<comment type="caution">
    <text evidence="3">The sequence shown here is derived from an EMBL/GenBank/DDBJ whole genome shotgun (WGS) entry which is preliminary data.</text>
</comment>
<name>A0A161X9Z9_9CLOT</name>
<protein>
    <recommendedName>
        <fullName evidence="1">Aminotransferase</fullName>
        <ecNumber evidence="1">2.6.1.-</ecNumber>
    </recommendedName>
</protein>
<dbReference type="InterPro" id="IPR015422">
    <property type="entry name" value="PyrdxlP-dep_Trfase_small"/>
</dbReference>
<dbReference type="PATRIC" id="fig|1121326.3.peg.2860"/>
<evidence type="ECO:0000259" key="2">
    <source>
        <dbReference type="Pfam" id="PF00155"/>
    </source>
</evidence>
<dbReference type="EC" id="2.6.1.-" evidence="1"/>
<dbReference type="NCBIfam" id="NF005305">
    <property type="entry name" value="PRK06836.1"/>
    <property type="match status" value="1"/>
</dbReference>
<dbReference type="PANTHER" id="PTHR42691">
    <property type="entry name" value="ASPARTATE AMINOTRANSFERASE YHDR-RELATED"/>
    <property type="match status" value="1"/>
</dbReference>
<dbReference type="PROSITE" id="PS00105">
    <property type="entry name" value="AA_TRANSFER_CLASS_1"/>
    <property type="match status" value="1"/>
</dbReference>
<dbReference type="OrthoDB" id="9802328at2"/>
<dbReference type="PANTHER" id="PTHR42691:SF1">
    <property type="entry name" value="ASPARTATE AMINOTRANSFERASE YHDR-RELATED"/>
    <property type="match status" value="1"/>
</dbReference>
<proteinExistence type="inferred from homology"/>
<comment type="cofactor">
    <cofactor evidence="1">
        <name>pyridoxal 5'-phosphate</name>
        <dbReference type="ChEBI" id="CHEBI:597326"/>
    </cofactor>
</comment>
<dbReference type="InterPro" id="IPR015424">
    <property type="entry name" value="PyrdxlP-dep_Trfase"/>
</dbReference>
<dbReference type="Proteomes" id="UP000076603">
    <property type="component" value="Unassembled WGS sequence"/>
</dbReference>
<accession>A0A161X9Z9</accession>
<dbReference type="AlphaFoldDB" id="A0A161X9Z9"/>
<keyword evidence="1 3" id="KW-0808">Transferase</keyword>